<feature type="region of interest" description="Disordered" evidence="1">
    <location>
        <begin position="24"/>
        <end position="48"/>
    </location>
</feature>
<dbReference type="InterPro" id="IPR006059">
    <property type="entry name" value="SBP"/>
</dbReference>
<dbReference type="PANTHER" id="PTHR43649">
    <property type="entry name" value="ARABINOSE-BINDING PROTEIN-RELATED"/>
    <property type="match status" value="1"/>
</dbReference>
<sequence>MKKLLTSLTALSMLALAACGGGASQQASQPAAGKPTKQEAPATQPAGSGEKKVLEFWYKDPGEMEKIFLETVDKFEEKHPDVELKALRIPNDAYKQKLAVSMSGGNPPDIFVSWGGGWLKAFAEAGNVLDITGKFDESRFNKLALNNTIFNDKVYGLPLAISLTHFYYNKEIFAKYNLTPPKTWDELVNAIETLKKNNVIPIALANKTKWPGAYYLMYFADRIGSEKLFLDAFHRNGRGFDDPEYVKAGEYIQKLVDMEAFNPGFNGVPWDAGQGRQLMYSGQAAMLLISNSFINNIRDENPEYEKKVDFFPFPSIPGGKGDPTNLGVNTSPVWSVSSTSKYPDLAVEFINDLTSVETAQAFADRTGYVTTINGVNYSDPIVKKLAEQLEKANAVHFPYDQTIPPELAELHKDTTQAIFGKSMTPEEAAKQMEAKAKTILDK</sequence>
<dbReference type="Gene3D" id="3.40.190.10">
    <property type="entry name" value="Periplasmic binding protein-like II"/>
    <property type="match status" value="2"/>
</dbReference>
<name>A0ABS4GM68_9BACL</name>
<feature type="signal peptide" evidence="2">
    <location>
        <begin position="1"/>
        <end position="17"/>
    </location>
</feature>
<dbReference type="Proteomes" id="UP001519343">
    <property type="component" value="Unassembled WGS sequence"/>
</dbReference>
<proteinExistence type="predicted"/>
<feature type="chain" id="PRO_5045481548" evidence="2">
    <location>
        <begin position="18"/>
        <end position="442"/>
    </location>
</feature>
<dbReference type="RefSeq" id="WP_209809409.1">
    <property type="nucleotide sequence ID" value="NZ_JAGGKT010000002.1"/>
</dbReference>
<dbReference type="PANTHER" id="PTHR43649:SF14">
    <property type="entry name" value="BLR3389 PROTEIN"/>
    <property type="match status" value="1"/>
</dbReference>
<evidence type="ECO:0000313" key="4">
    <source>
        <dbReference type="Proteomes" id="UP001519343"/>
    </source>
</evidence>
<protein>
    <submittedName>
        <fullName evidence="3">Raffinose/stachyose/melibiose transport system substrate-binding protein</fullName>
    </submittedName>
</protein>
<comment type="caution">
    <text evidence="3">The sequence shown here is derived from an EMBL/GenBank/DDBJ whole genome shotgun (WGS) entry which is preliminary data.</text>
</comment>
<evidence type="ECO:0000313" key="3">
    <source>
        <dbReference type="EMBL" id="MBP1931341.1"/>
    </source>
</evidence>
<dbReference type="SUPFAM" id="SSF53850">
    <property type="entry name" value="Periplasmic binding protein-like II"/>
    <property type="match status" value="1"/>
</dbReference>
<keyword evidence="4" id="KW-1185">Reference proteome</keyword>
<dbReference type="EMBL" id="JAGGKT010000002">
    <property type="protein sequence ID" value="MBP1931341.1"/>
    <property type="molecule type" value="Genomic_DNA"/>
</dbReference>
<dbReference type="Pfam" id="PF01547">
    <property type="entry name" value="SBP_bac_1"/>
    <property type="match status" value="1"/>
</dbReference>
<reference evidence="3 4" key="1">
    <citation type="submission" date="2021-03" db="EMBL/GenBank/DDBJ databases">
        <title>Genomic Encyclopedia of Type Strains, Phase IV (KMG-IV): sequencing the most valuable type-strain genomes for metagenomic binning, comparative biology and taxonomic classification.</title>
        <authorList>
            <person name="Goeker M."/>
        </authorList>
    </citation>
    <scope>NUCLEOTIDE SEQUENCE [LARGE SCALE GENOMIC DNA]</scope>
    <source>
        <strain evidence="3 4">DSM 24738</strain>
    </source>
</reference>
<dbReference type="PROSITE" id="PS51257">
    <property type="entry name" value="PROKAR_LIPOPROTEIN"/>
    <property type="match status" value="1"/>
</dbReference>
<dbReference type="InterPro" id="IPR050490">
    <property type="entry name" value="Bact_solute-bd_prot1"/>
</dbReference>
<evidence type="ECO:0000256" key="2">
    <source>
        <dbReference type="SAM" id="SignalP"/>
    </source>
</evidence>
<evidence type="ECO:0000256" key="1">
    <source>
        <dbReference type="SAM" id="MobiDB-lite"/>
    </source>
</evidence>
<accession>A0ABS4GM68</accession>
<organism evidence="3 4">
    <name type="scientific">Ammoniphilus resinae</name>
    <dbReference type="NCBI Taxonomy" id="861532"/>
    <lineage>
        <taxon>Bacteria</taxon>
        <taxon>Bacillati</taxon>
        <taxon>Bacillota</taxon>
        <taxon>Bacilli</taxon>
        <taxon>Bacillales</taxon>
        <taxon>Paenibacillaceae</taxon>
        <taxon>Aneurinibacillus group</taxon>
        <taxon>Ammoniphilus</taxon>
    </lineage>
</organism>
<keyword evidence="2" id="KW-0732">Signal</keyword>
<gene>
    <name evidence="3" type="ORF">J2Z37_001338</name>
</gene>